<gene>
    <name evidence="2" type="ORF">GX523_02945</name>
</gene>
<reference evidence="2 3" key="1">
    <citation type="journal article" date="2020" name="Biotechnol. Biofuels">
        <title>New insights from the biogas microbiome by comprehensive genome-resolved metagenomics of nearly 1600 species originating from multiple anaerobic digesters.</title>
        <authorList>
            <person name="Campanaro S."/>
            <person name="Treu L."/>
            <person name="Rodriguez-R L.M."/>
            <person name="Kovalovszki A."/>
            <person name="Ziels R.M."/>
            <person name="Maus I."/>
            <person name="Zhu X."/>
            <person name="Kougias P.G."/>
            <person name="Basile A."/>
            <person name="Luo G."/>
            <person name="Schluter A."/>
            <person name="Konstantinidis K.T."/>
            <person name="Angelidaki I."/>
        </authorList>
    </citation>
    <scope>NUCLEOTIDE SEQUENCE [LARGE SCALE GENOMIC DNA]</scope>
    <source>
        <strain evidence="2">AS05jafATM_4</strain>
    </source>
</reference>
<evidence type="ECO:0000313" key="2">
    <source>
        <dbReference type="EMBL" id="HHY25708.1"/>
    </source>
</evidence>
<dbReference type="Proteomes" id="UP000553059">
    <property type="component" value="Unassembled WGS sequence"/>
</dbReference>
<proteinExistence type="predicted"/>
<organism evidence="2 3">
    <name type="scientific">Desulfitobacterium dehalogenans</name>
    <dbReference type="NCBI Taxonomy" id="36854"/>
    <lineage>
        <taxon>Bacteria</taxon>
        <taxon>Bacillati</taxon>
        <taxon>Bacillota</taxon>
        <taxon>Clostridia</taxon>
        <taxon>Eubacteriales</taxon>
        <taxon>Desulfitobacteriaceae</taxon>
        <taxon>Desulfitobacterium</taxon>
    </lineage>
</organism>
<comment type="caution">
    <text evidence="2">The sequence shown here is derived from an EMBL/GenBank/DDBJ whole genome shotgun (WGS) entry which is preliminary data.</text>
</comment>
<dbReference type="EMBL" id="DUTF01000070">
    <property type="protein sequence ID" value="HHY25708.1"/>
    <property type="molecule type" value="Genomic_DNA"/>
</dbReference>
<name>A0A7C6Z2M0_9FIRM</name>
<protein>
    <submittedName>
        <fullName evidence="2">AbiA family abortive infection protein</fullName>
    </submittedName>
</protein>
<evidence type="ECO:0000259" key="1">
    <source>
        <dbReference type="Pfam" id="PF18732"/>
    </source>
</evidence>
<evidence type="ECO:0000313" key="3">
    <source>
        <dbReference type="Proteomes" id="UP000553059"/>
    </source>
</evidence>
<sequence>GFSGNDDKLFFLFFMYMIELKKKNHLSAFAYYKNFFDRISAHLGLAINNDGAKGKPNYKAYYKEVAFRKLYRNISNSESIVEKAHEIRNSNPLSHSSAELIDSDTTYEDILKSISDLSFLIENKITEL</sequence>
<feature type="domain" description="HEPN like Abia C-terminal" evidence="1">
    <location>
        <begin position="5"/>
        <end position="126"/>
    </location>
</feature>
<accession>A0A7C6Z2M0</accession>
<feature type="non-terminal residue" evidence="2">
    <location>
        <position position="1"/>
    </location>
</feature>
<dbReference type="Pfam" id="PF18732">
    <property type="entry name" value="HEPN_AbiA_CTD"/>
    <property type="match status" value="1"/>
</dbReference>
<dbReference type="InterPro" id="IPR041026">
    <property type="entry name" value="HEPN_AbiA_CTD"/>
</dbReference>
<dbReference type="AlphaFoldDB" id="A0A7C6Z2M0"/>